<comment type="caution">
    <text evidence="1">The sequence shown here is derived from an EMBL/GenBank/DDBJ whole genome shotgun (WGS) entry which is preliminary data.</text>
</comment>
<accession>A0ABW3T2G8</accession>
<sequence length="192" mass="20979">MSSTLFVIEIESWDWPLHVGAIGGSHAGEGLSCVQTINIRGVVTSPAEHHSKSIEVWLSPMPRDLIRQAGGPDGPATVGVWESSPAAMKGLDFYAGLFLPEETLSRTIFCLGTLWRSMMIWVERDAEESSVSSFAFSSLTGIRRDTRDMRLGAFASRDLDWATNPCRLPAPPSSMLTSNAQVRIRSSFPTPP</sequence>
<proteinExistence type="predicted"/>
<evidence type="ECO:0000313" key="1">
    <source>
        <dbReference type="EMBL" id="MFD1191359.1"/>
    </source>
</evidence>
<dbReference type="EMBL" id="JBHTLQ010000026">
    <property type="protein sequence ID" value="MFD1191359.1"/>
    <property type="molecule type" value="Genomic_DNA"/>
</dbReference>
<name>A0ABW3T2G8_9CAUL</name>
<dbReference type="RefSeq" id="WP_377353792.1">
    <property type="nucleotide sequence ID" value="NZ_JBHTLQ010000026.1"/>
</dbReference>
<gene>
    <name evidence="1" type="ORF">ACFQ27_12285</name>
</gene>
<protein>
    <submittedName>
        <fullName evidence="1">Uncharacterized protein</fullName>
    </submittedName>
</protein>
<organism evidence="1 2">
    <name type="scientific">Phenylobacterium conjunctum</name>
    <dbReference type="NCBI Taxonomy" id="1298959"/>
    <lineage>
        <taxon>Bacteria</taxon>
        <taxon>Pseudomonadati</taxon>
        <taxon>Pseudomonadota</taxon>
        <taxon>Alphaproteobacteria</taxon>
        <taxon>Caulobacterales</taxon>
        <taxon>Caulobacteraceae</taxon>
        <taxon>Phenylobacterium</taxon>
    </lineage>
</organism>
<reference evidence="2" key="1">
    <citation type="journal article" date="2019" name="Int. J. Syst. Evol. Microbiol.">
        <title>The Global Catalogue of Microorganisms (GCM) 10K type strain sequencing project: providing services to taxonomists for standard genome sequencing and annotation.</title>
        <authorList>
            <consortium name="The Broad Institute Genomics Platform"/>
            <consortium name="The Broad Institute Genome Sequencing Center for Infectious Disease"/>
            <person name="Wu L."/>
            <person name="Ma J."/>
        </authorList>
    </citation>
    <scope>NUCLEOTIDE SEQUENCE [LARGE SCALE GENOMIC DNA]</scope>
    <source>
        <strain evidence="2">CCUG 55074</strain>
    </source>
</reference>
<keyword evidence="2" id="KW-1185">Reference proteome</keyword>
<dbReference type="Proteomes" id="UP001597216">
    <property type="component" value="Unassembled WGS sequence"/>
</dbReference>
<evidence type="ECO:0000313" key="2">
    <source>
        <dbReference type="Proteomes" id="UP001597216"/>
    </source>
</evidence>